<feature type="domain" description="Major facilitator superfamily (MFS) profile" evidence="10">
    <location>
        <begin position="182"/>
        <end position="392"/>
    </location>
</feature>
<dbReference type="SUPFAM" id="SSF103473">
    <property type="entry name" value="MFS general substrate transporter"/>
    <property type="match status" value="1"/>
</dbReference>
<feature type="transmembrane region" description="Helical" evidence="9">
    <location>
        <begin position="12"/>
        <end position="31"/>
    </location>
</feature>
<evidence type="ECO:0000256" key="5">
    <source>
        <dbReference type="ARBA" id="ARBA00022597"/>
    </source>
</evidence>
<feature type="transmembrane region" description="Helical" evidence="9">
    <location>
        <begin position="283"/>
        <end position="301"/>
    </location>
</feature>
<comment type="similarity">
    <text evidence="2">Belongs to the major facilitator superfamily. Set transporter family.</text>
</comment>
<feature type="transmembrane region" description="Helical" evidence="9">
    <location>
        <begin position="216"/>
        <end position="236"/>
    </location>
</feature>
<dbReference type="GO" id="GO:0036448">
    <property type="term" value="P:cellular response to glucose-phosphate stress"/>
    <property type="evidence" value="ECO:0007669"/>
    <property type="project" value="TreeGrafter"/>
</dbReference>
<dbReference type="GO" id="GO:0015767">
    <property type="term" value="P:lactose transport"/>
    <property type="evidence" value="ECO:0007669"/>
    <property type="project" value="TreeGrafter"/>
</dbReference>
<keyword evidence="7 9" id="KW-1133">Transmembrane helix</keyword>
<feature type="transmembrane region" description="Helical" evidence="9">
    <location>
        <begin position="81"/>
        <end position="99"/>
    </location>
</feature>
<accession>A0A1X0WFK4</accession>
<proteinExistence type="inferred from homology"/>
<dbReference type="InterPro" id="IPR036259">
    <property type="entry name" value="MFS_trans_sf"/>
</dbReference>
<dbReference type="AlphaFoldDB" id="A0A1X0WFK4"/>
<feature type="transmembrane region" description="Helical" evidence="9">
    <location>
        <begin position="105"/>
        <end position="127"/>
    </location>
</feature>
<feature type="transmembrane region" description="Helical" evidence="9">
    <location>
        <begin position="341"/>
        <end position="358"/>
    </location>
</feature>
<evidence type="ECO:0000256" key="4">
    <source>
        <dbReference type="ARBA" id="ARBA00022475"/>
    </source>
</evidence>
<dbReference type="Gene3D" id="1.20.1250.20">
    <property type="entry name" value="MFS general substrate transporter like domains"/>
    <property type="match status" value="2"/>
</dbReference>
<dbReference type="GeneID" id="93565984"/>
<dbReference type="PANTHER" id="PTHR23535">
    <property type="entry name" value="SUGAR EFFLUX TRANSPORTER A-RELATED"/>
    <property type="match status" value="1"/>
</dbReference>
<evidence type="ECO:0000259" key="10">
    <source>
        <dbReference type="PROSITE" id="PS50850"/>
    </source>
</evidence>
<evidence type="ECO:0000256" key="9">
    <source>
        <dbReference type="SAM" id="Phobius"/>
    </source>
</evidence>
<feature type="transmembrane region" description="Helical" evidence="9">
    <location>
        <begin position="148"/>
        <end position="166"/>
    </location>
</feature>
<dbReference type="GO" id="GO:0005886">
    <property type="term" value="C:plasma membrane"/>
    <property type="evidence" value="ECO:0007669"/>
    <property type="project" value="UniProtKB-SubCell"/>
</dbReference>
<dbReference type="CDD" id="cd17471">
    <property type="entry name" value="MFS_Set"/>
    <property type="match status" value="1"/>
</dbReference>
<dbReference type="Pfam" id="PF07690">
    <property type="entry name" value="MFS_1"/>
    <property type="match status" value="2"/>
</dbReference>
<dbReference type="STRING" id="1646377.BS640_10850"/>
<comment type="caution">
    <text evidence="11">The sequence shown here is derived from an EMBL/GenBank/DDBJ whole genome shotgun (WGS) entry which is preliminary data.</text>
</comment>
<gene>
    <name evidence="11" type="ORF">BS640_10850</name>
</gene>
<feature type="transmembrane region" description="Helical" evidence="9">
    <location>
        <begin position="252"/>
        <end position="271"/>
    </location>
</feature>
<keyword evidence="5" id="KW-0762">Sugar transport</keyword>
<keyword evidence="12" id="KW-1185">Reference proteome</keyword>
<sequence length="392" mass="41308">MELQERAVGNSQIVNVAFMAVALILGVAGALQMPVVSLFLTRGTGASPMMVGIFYTVNAIAGVGVSQVLARRSDAGGNRRLLILGCCTIAVLNALLFAFNRHYMTLLTLGVVMTSLATTAMPQLFALARQYADEAGCEVVKFSTRMRVQISLSWIIAPPVAFFTLAHFGFTALYLTVALLFALSIVLVLTLLPALHAAPVQAAKGAGMHRATKNRGVGCLFAALALLWGSDTMYLIDMPVYVSGMHGVAEGFAGWLLGGAAGFEILIMLFCTPLVTRFGKRPMMLVAALCAALFYTGMATVNSPLALVAIQLLNAAFIGIVGGIGMLYLQELLPGSPGTASTLYTNSIATGAIFAGLMQGAASEQFGHQAVYWLAMAVSLLALFLLLRVKDA</sequence>
<dbReference type="PANTHER" id="PTHR23535:SF2">
    <property type="entry name" value="SUGAR EFFLUX TRANSPORTER A-RELATED"/>
    <property type="match status" value="1"/>
</dbReference>
<dbReference type="Proteomes" id="UP000192536">
    <property type="component" value="Unassembled WGS sequence"/>
</dbReference>
<evidence type="ECO:0000256" key="8">
    <source>
        <dbReference type="ARBA" id="ARBA00023136"/>
    </source>
</evidence>
<reference evidence="11 12" key="1">
    <citation type="journal article" date="2017" name="Int. J. Syst. Evol. Microbiol.">
        <title>Rouxiella badensis sp. nov. and Rouxiella silvae sp. nov. isolated from peat bog soil in Germany and emendation of the genus description.</title>
        <authorList>
            <person name="Le Fleche-Mateos A."/>
            <person name="Kugler J.H."/>
            <person name="Hansen S.H."/>
            <person name="Syldatk C."/>
            <person name="Hausmann R."/>
            <person name="Lomprez F."/>
            <person name="Vandenbogaert M."/>
            <person name="Manuguerra J.C."/>
            <person name="Grimont P.A."/>
        </authorList>
    </citation>
    <scope>NUCLEOTIDE SEQUENCE [LARGE SCALE GENOMIC DNA]</scope>
    <source>
        <strain evidence="11 12">DSM 100043</strain>
    </source>
</reference>
<keyword evidence="6 9" id="KW-0812">Transmembrane</keyword>
<dbReference type="EMBL" id="MRWE01000015">
    <property type="protein sequence ID" value="ORJ25493.1"/>
    <property type="molecule type" value="Genomic_DNA"/>
</dbReference>
<evidence type="ECO:0000256" key="7">
    <source>
        <dbReference type="ARBA" id="ARBA00022989"/>
    </source>
</evidence>
<protein>
    <submittedName>
        <fullName evidence="11">MFS transporter</fullName>
    </submittedName>
</protein>
<organism evidence="11 12">
    <name type="scientific">Rouxiella badensis</name>
    <dbReference type="NCBI Taxonomy" id="1646377"/>
    <lineage>
        <taxon>Bacteria</taxon>
        <taxon>Pseudomonadati</taxon>
        <taxon>Pseudomonadota</taxon>
        <taxon>Gammaproteobacteria</taxon>
        <taxon>Enterobacterales</taxon>
        <taxon>Yersiniaceae</taxon>
        <taxon>Rouxiella</taxon>
    </lineage>
</organism>
<feature type="transmembrane region" description="Helical" evidence="9">
    <location>
        <begin position="51"/>
        <end position="69"/>
    </location>
</feature>
<feature type="transmembrane region" description="Helical" evidence="9">
    <location>
        <begin position="307"/>
        <end position="329"/>
    </location>
</feature>
<evidence type="ECO:0000256" key="2">
    <source>
        <dbReference type="ARBA" id="ARBA00006523"/>
    </source>
</evidence>
<feature type="transmembrane region" description="Helical" evidence="9">
    <location>
        <begin position="172"/>
        <end position="195"/>
    </location>
</feature>
<evidence type="ECO:0000313" key="11">
    <source>
        <dbReference type="EMBL" id="ORJ25493.1"/>
    </source>
</evidence>
<feature type="transmembrane region" description="Helical" evidence="9">
    <location>
        <begin position="370"/>
        <end position="389"/>
    </location>
</feature>
<dbReference type="RefSeq" id="WP_084912551.1">
    <property type="nucleotide sequence ID" value="NZ_CP114062.1"/>
</dbReference>
<keyword evidence="4" id="KW-1003">Cell membrane</keyword>
<evidence type="ECO:0000256" key="3">
    <source>
        <dbReference type="ARBA" id="ARBA00022448"/>
    </source>
</evidence>
<keyword evidence="3" id="KW-0813">Transport</keyword>
<dbReference type="GO" id="GO:0005351">
    <property type="term" value="F:carbohydrate:proton symporter activity"/>
    <property type="evidence" value="ECO:0007669"/>
    <property type="project" value="TreeGrafter"/>
</dbReference>
<dbReference type="InterPro" id="IPR020846">
    <property type="entry name" value="MFS_dom"/>
</dbReference>
<dbReference type="InterPro" id="IPR011701">
    <property type="entry name" value="MFS"/>
</dbReference>
<comment type="subcellular location">
    <subcellularLocation>
        <location evidence="1">Cell membrane</location>
        <topology evidence="1">Multi-pass membrane protein</topology>
    </subcellularLocation>
</comment>
<name>A0A1X0WFK4_9GAMM</name>
<keyword evidence="8 9" id="KW-0472">Membrane</keyword>
<dbReference type="GO" id="GO:1904659">
    <property type="term" value="P:D-glucose transmembrane transport"/>
    <property type="evidence" value="ECO:0007669"/>
    <property type="project" value="TreeGrafter"/>
</dbReference>
<evidence type="ECO:0000256" key="6">
    <source>
        <dbReference type="ARBA" id="ARBA00022692"/>
    </source>
</evidence>
<evidence type="ECO:0000256" key="1">
    <source>
        <dbReference type="ARBA" id="ARBA00004651"/>
    </source>
</evidence>
<dbReference type="PROSITE" id="PS50850">
    <property type="entry name" value="MFS"/>
    <property type="match status" value="1"/>
</dbReference>
<evidence type="ECO:0000313" key="12">
    <source>
        <dbReference type="Proteomes" id="UP000192536"/>
    </source>
</evidence>